<name>A0A835WC11_CHLIN</name>
<organism evidence="2 3">
    <name type="scientific">Chlamydomonas incerta</name>
    <dbReference type="NCBI Taxonomy" id="51695"/>
    <lineage>
        <taxon>Eukaryota</taxon>
        <taxon>Viridiplantae</taxon>
        <taxon>Chlorophyta</taxon>
        <taxon>core chlorophytes</taxon>
        <taxon>Chlorophyceae</taxon>
        <taxon>CS clade</taxon>
        <taxon>Chlamydomonadales</taxon>
        <taxon>Chlamydomonadaceae</taxon>
        <taxon>Chlamydomonas</taxon>
    </lineage>
</organism>
<reference evidence="2" key="1">
    <citation type="journal article" date="2020" name="bioRxiv">
        <title>Comparative genomics of Chlamydomonas.</title>
        <authorList>
            <person name="Craig R.J."/>
            <person name="Hasan A.R."/>
            <person name="Ness R.W."/>
            <person name="Keightley P.D."/>
        </authorList>
    </citation>
    <scope>NUCLEOTIDE SEQUENCE</scope>
    <source>
        <strain evidence="2">SAG 7.73</strain>
    </source>
</reference>
<evidence type="ECO:0000313" key="3">
    <source>
        <dbReference type="Proteomes" id="UP000650467"/>
    </source>
</evidence>
<feature type="compositionally biased region" description="Basic and acidic residues" evidence="1">
    <location>
        <begin position="31"/>
        <end position="45"/>
    </location>
</feature>
<sequence>MAQIDAGTLAQDLTKAEIKIELLRDEWRQAERRADENARREKELRALLTAGPPPQQALLPPQLPHSGEQRARPQPGTVGAWCRLGGGGNAQVPQHAASADVGPPGKRQRTCTPAGPPAPAAHVRGAGDDGGGGGPLEAGAAQPGTCRQLPAAGATAVKEEQLERGRGEGEGALQLQQRNVAMEPSAATGVPAATGAAAAGTGAPLAAPGSGTSHPAAAAAGVAVAAQILVPSLVVEEREEAAASPHDLATKRESQLEGSVPAAAAGAAQTAAGGGSTAGPQLSAAAPSPLPQLPPPAPAEVQVCCPPVQSVSAQQEQLQQWARQMGAEAPRTFVVDLGGAALSPDPQALEQTALRIPPGVSVVIRNGRLPVPVLAESCRMVLLEKLTVEAELWQAVDGAWQPVERGLVVAAGAETLLVAVACRLVVPPVAASATGGTPGNRLLRSCRTVAGPPLARWGTKYSQNGVVAAEGARVLVKHCSIAGPYSVELQRKWLGDSSPLDCTGVLADGAGSRVVALHTRAECGIEGFKACNEGALEAYGCIAQECSDGFSAWLRGRMQCGHAASAAAAAAAASVAAAAATSVTAAAATAVGTAGSATHAVISGSAGGVGSSNGSTIGVGGGCRAVSVPMHGFAAYHEGSEVELLNGCSSERCGWAGCLARKAALRASGFTSVGDRLGFLVTKASGFMQLRAGCIAREPKERGFVAQDRARMEIGPPAEAAAAEAAGAGASRAGSGLEPQLDALADGCSQEGFIAIGGSLVLRPGARLVARGCSGDGFVASKGGLLDAAAASECLAQDCQKDGFYSEDKGSRLVLGAGVCRAVGNRGLGVVSRTGGAVVGALADG</sequence>
<dbReference type="OrthoDB" id="549469at2759"/>
<dbReference type="Proteomes" id="UP000650467">
    <property type="component" value="Unassembled WGS sequence"/>
</dbReference>
<gene>
    <name evidence="2" type="ORF">HXX76_001312</name>
</gene>
<feature type="region of interest" description="Disordered" evidence="1">
    <location>
        <begin position="31"/>
        <end position="143"/>
    </location>
</feature>
<feature type="compositionally biased region" description="Low complexity" evidence="1">
    <location>
        <begin position="46"/>
        <end position="60"/>
    </location>
</feature>
<evidence type="ECO:0000313" key="2">
    <source>
        <dbReference type="EMBL" id="KAG2444567.1"/>
    </source>
</evidence>
<proteinExistence type="predicted"/>
<feature type="region of interest" description="Disordered" evidence="1">
    <location>
        <begin position="241"/>
        <end position="298"/>
    </location>
</feature>
<feature type="compositionally biased region" description="Low complexity" evidence="1">
    <location>
        <begin position="258"/>
        <end position="271"/>
    </location>
</feature>
<accession>A0A835WC11</accession>
<feature type="compositionally biased region" description="Low complexity" evidence="1">
    <location>
        <begin position="278"/>
        <end position="287"/>
    </location>
</feature>
<comment type="caution">
    <text evidence="2">The sequence shown here is derived from an EMBL/GenBank/DDBJ whole genome shotgun (WGS) entry which is preliminary data.</text>
</comment>
<feature type="compositionally biased region" description="Pro residues" evidence="1">
    <location>
        <begin position="288"/>
        <end position="298"/>
    </location>
</feature>
<keyword evidence="3" id="KW-1185">Reference proteome</keyword>
<dbReference type="EMBL" id="JAEHOC010000002">
    <property type="protein sequence ID" value="KAG2444567.1"/>
    <property type="molecule type" value="Genomic_DNA"/>
</dbReference>
<evidence type="ECO:0000256" key="1">
    <source>
        <dbReference type="SAM" id="MobiDB-lite"/>
    </source>
</evidence>
<protein>
    <submittedName>
        <fullName evidence="2">Uncharacterized protein</fullName>
    </submittedName>
</protein>
<dbReference type="AlphaFoldDB" id="A0A835WC11"/>